<name>A0AAW4NSQ6_9BACT</name>
<dbReference type="Proteomes" id="UP001196873">
    <property type="component" value="Unassembled WGS sequence"/>
</dbReference>
<protein>
    <submittedName>
        <fullName evidence="1">Uncharacterized protein</fullName>
    </submittedName>
</protein>
<proteinExistence type="predicted"/>
<comment type="caution">
    <text evidence="1">The sequence shown here is derived from an EMBL/GenBank/DDBJ whole genome shotgun (WGS) entry which is preliminary data.</text>
</comment>
<accession>A0AAW4NSQ6</accession>
<evidence type="ECO:0000313" key="1">
    <source>
        <dbReference type="EMBL" id="MBW4866143.1"/>
    </source>
</evidence>
<dbReference type="EMBL" id="JAHXRF010000013">
    <property type="protein sequence ID" value="MBW4866143.1"/>
    <property type="molecule type" value="Genomic_DNA"/>
</dbReference>
<organism evidence="1 2">
    <name type="scientific">Segatella salivae</name>
    <dbReference type="NCBI Taxonomy" id="228604"/>
    <lineage>
        <taxon>Bacteria</taxon>
        <taxon>Pseudomonadati</taxon>
        <taxon>Bacteroidota</taxon>
        <taxon>Bacteroidia</taxon>
        <taxon>Bacteroidales</taxon>
        <taxon>Prevotellaceae</taxon>
        <taxon>Segatella</taxon>
    </lineage>
</organism>
<dbReference type="AlphaFoldDB" id="A0AAW4NSQ6"/>
<sequence>MRKKRLLLGFFVLCLLVIAWFVYRLWPTDTTQAKRALVQVQHQRYYQLSDTKGNKLFFSSLNSDSLLEGAAWNERDVRPSKWITDGFWVNKTWLYPSCNGEIVTAVSDSSHVMANKLEGILLVSNQLNKSKRQLNSLKHQQNELRYYLRVHGVQDMGYNIVAGYANDIHLQCDTLNKVIALLQLMKKSQKVRLLRKDIFTISYKNAEGKVEKTHCNVIREDANHKILILKTKDSRFPSNAYAMTIVPWNIDDMNESMAVTTRFRQPCVIEFAHPGSMIFVSTYMHKGRFSGIKLSDGYYNSRQIDKLIHLEEKN</sequence>
<evidence type="ECO:0000313" key="2">
    <source>
        <dbReference type="Proteomes" id="UP001196873"/>
    </source>
</evidence>
<reference evidence="1" key="1">
    <citation type="submission" date="2021-07" db="EMBL/GenBank/DDBJ databases">
        <title>Genomic diversity and antimicrobial resistance of Prevotella spp. isolated from chronic lung disease airways.</title>
        <authorList>
            <person name="Webb K.A."/>
            <person name="Olagoke O.S."/>
            <person name="Baird T."/>
            <person name="Neill J."/>
            <person name="Pham A."/>
            <person name="Wells T.J."/>
            <person name="Ramsay K.A."/>
            <person name="Bell S.C."/>
            <person name="Sarovich D.S."/>
            <person name="Price E.P."/>
        </authorList>
    </citation>
    <scope>NUCLEOTIDE SEQUENCE</scope>
    <source>
        <strain evidence="1">SCHI0047.S.3</strain>
    </source>
</reference>
<gene>
    <name evidence="1" type="ORF">KZY68_09020</name>
</gene>
<dbReference type="RefSeq" id="WP_007133641.1">
    <property type="nucleotide sequence ID" value="NZ_CABKPN010000001.1"/>
</dbReference>